<dbReference type="PANTHER" id="PTHR10434:SF9">
    <property type="entry name" value="PHOSPHOLIPID_GLYCEROL ACYLTRANSFERASE DOMAIN-CONTAINING PROTEIN"/>
    <property type="match status" value="1"/>
</dbReference>
<evidence type="ECO:0000256" key="1">
    <source>
        <dbReference type="ARBA" id="ARBA00005189"/>
    </source>
</evidence>
<dbReference type="OrthoDB" id="9796839at2"/>
<accession>A0A345P2M2</accession>
<name>A0A345P2M2_9GAMM</name>
<dbReference type="KEGG" id="mbah:HYN46_00620"/>
<dbReference type="Pfam" id="PF01553">
    <property type="entry name" value="Acyltransferase"/>
    <property type="match status" value="1"/>
</dbReference>
<dbReference type="SUPFAM" id="SSF69593">
    <property type="entry name" value="Glycerol-3-phosphate (1)-acyltransferase"/>
    <property type="match status" value="1"/>
</dbReference>
<feature type="domain" description="Phospholipid/glycerol acyltransferase" evidence="4">
    <location>
        <begin position="51"/>
        <end position="163"/>
    </location>
</feature>
<sequence length="208" mass="23540">MKEIRMTQIVPVLGENIPQRGTVWSRQFWTNLVRLQGWKVLGEVPNIPKAVMIGAPHTSNQDGVIGLQMVLAMGLEIHLMAKNSLYRPPFRAAMDWLKMMPIDRTSSHGLVEQMCHAFDSHDKFWLGLAPEGTRDSSETWKSGFYRIAYAAKVPIVMVGFDFKNKNVKFLGCFEASGNFDADLPKILAFYKNTSPANPERLSKPLRML</sequence>
<gene>
    <name evidence="5" type="ORF">HYN46_00620</name>
</gene>
<evidence type="ECO:0000256" key="2">
    <source>
        <dbReference type="ARBA" id="ARBA00022679"/>
    </source>
</evidence>
<dbReference type="AlphaFoldDB" id="A0A345P2M2"/>
<dbReference type="GO" id="GO:0003841">
    <property type="term" value="F:1-acylglycerol-3-phosphate O-acyltransferase activity"/>
    <property type="evidence" value="ECO:0007669"/>
    <property type="project" value="TreeGrafter"/>
</dbReference>
<evidence type="ECO:0000259" key="4">
    <source>
        <dbReference type="SMART" id="SM00563"/>
    </source>
</evidence>
<evidence type="ECO:0000256" key="3">
    <source>
        <dbReference type="ARBA" id="ARBA00023315"/>
    </source>
</evidence>
<dbReference type="InterPro" id="IPR002123">
    <property type="entry name" value="Plipid/glycerol_acylTrfase"/>
</dbReference>
<keyword evidence="6" id="KW-1185">Reference proteome</keyword>
<keyword evidence="2 5" id="KW-0808">Transferase</keyword>
<organism evidence="5 6">
    <name type="scientific">Aquirhabdus parva</name>
    <dbReference type="NCBI Taxonomy" id="2283318"/>
    <lineage>
        <taxon>Bacteria</taxon>
        <taxon>Pseudomonadati</taxon>
        <taxon>Pseudomonadota</taxon>
        <taxon>Gammaproteobacteria</taxon>
        <taxon>Moraxellales</taxon>
        <taxon>Moraxellaceae</taxon>
        <taxon>Aquirhabdus</taxon>
    </lineage>
</organism>
<dbReference type="SMART" id="SM00563">
    <property type="entry name" value="PlsC"/>
    <property type="match status" value="1"/>
</dbReference>
<dbReference type="PANTHER" id="PTHR10434">
    <property type="entry name" value="1-ACYL-SN-GLYCEROL-3-PHOSPHATE ACYLTRANSFERASE"/>
    <property type="match status" value="1"/>
</dbReference>
<keyword evidence="3 5" id="KW-0012">Acyltransferase</keyword>
<reference evidence="5 6" key="1">
    <citation type="submission" date="2018-07" db="EMBL/GenBank/DDBJ databases">
        <title>Genome sequencing of Moraxellaceae gen. HYN0046.</title>
        <authorList>
            <person name="Kim M."/>
            <person name="Yi H."/>
        </authorList>
    </citation>
    <scope>NUCLEOTIDE SEQUENCE [LARGE SCALE GENOMIC DNA]</scope>
    <source>
        <strain evidence="5 6">HYN0046</strain>
    </source>
</reference>
<dbReference type="EMBL" id="CP031222">
    <property type="protein sequence ID" value="AXI01531.1"/>
    <property type="molecule type" value="Genomic_DNA"/>
</dbReference>
<dbReference type="Proteomes" id="UP000253940">
    <property type="component" value="Chromosome"/>
</dbReference>
<protein>
    <submittedName>
        <fullName evidence="5">Acyltransferase</fullName>
    </submittedName>
</protein>
<comment type="pathway">
    <text evidence="1">Lipid metabolism.</text>
</comment>
<proteinExistence type="predicted"/>
<evidence type="ECO:0000313" key="6">
    <source>
        <dbReference type="Proteomes" id="UP000253940"/>
    </source>
</evidence>
<evidence type="ECO:0000313" key="5">
    <source>
        <dbReference type="EMBL" id="AXI01531.1"/>
    </source>
</evidence>
<dbReference type="GO" id="GO:0006654">
    <property type="term" value="P:phosphatidic acid biosynthetic process"/>
    <property type="evidence" value="ECO:0007669"/>
    <property type="project" value="TreeGrafter"/>
</dbReference>